<dbReference type="Pfam" id="PF05231">
    <property type="entry name" value="MASE1"/>
    <property type="match status" value="1"/>
</dbReference>
<name>A0ABR6RZ56_9ENTR</name>
<evidence type="ECO:0000256" key="4">
    <source>
        <dbReference type="ARBA" id="ARBA00022989"/>
    </source>
</evidence>
<dbReference type="InterPro" id="IPR035919">
    <property type="entry name" value="EAL_sf"/>
</dbReference>
<proteinExistence type="predicted"/>
<dbReference type="PANTHER" id="PTHR33121:SF74">
    <property type="entry name" value="CYCLIC DI-GMP PHOSPHODIESTERASE PDEA-RELATED"/>
    <property type="match status" value="1"/>
</dbReference>
<evidence type="ECO:0000256" key="1">
    <source>
        <dbReference type="ARBA" id="ARBA00004651"/>
    </source>
</evidence>
<comment type="subcellular location">
    <subcellularLocation>
        <location evidence="1">Cell membrane</location>
        <topology evidence="1">Multi-pass membrane protein</topology>
    </subcellularLocation>
</comment>
<organism evidence="8 9">
    <name type="scientific">Kluyvera sichuanensis</name>
    <dbReference type="NCBI Taxonomy" id="2725494"/>
    <lineage>
        <taxon>Bacteria</taxon>
        <taxon>Pseudomonadati</taxon>
        <taxon>Pseudomonadota</taxon>
        <taxon>Gammaproteobacteria</taxon>
        <taxon>Enterobacterales</taxon>
        <taxon>Enterobacteriaceae</taxon>
        <taxon>Kluyvera</taxon>
    </lineage>
</organism>
<comment type="caution">
    <text evidence="8">The sequence shown here is derived from an EMBL/GenBank/DDBJ whole genome shotgun (WGS) entry which is preliminary data.</text>
</comment>
<feature type="transmembrane region" description="Helical" evidence="6">
    <location>
        <begin position="12"/>
        <end position="29"/>
    </location>
</feature>
<feature type="transmembrane region" description="Helical" evidence="6">
    <location>
        <begin position="119"/>
        <end position="142"/>
    </location>
</feature>
<dbReference type="CDD" id="cd01948">
    <property type="entry name" value="EAL"/>
    <property type="match status" value="1"/>
</dbReference>
<dbReference type="InterPro" id="IPR029787">
    <property type="entry name" value="Nucleotide_cyclase"/>
</dbReference>
<feature type="transmembrane region" description="Helical" evidence="6">
    <location>
        <begin position="245"/>
        <end position="275"/>
    </location>
</feature>
<protein>
    <submittedName>
        <fullName evidence="8">EAL domain-containing protein</fullName>
    </submittedName>
</protein>
<dbReference type="InterPro" id="IPR001633">
    <property type="entry name" value="EAL_dom"/>
</dbReference>
<evidence type="ECO:0000313" key="8">
    <source>
        <dbReference type="EMBL" id="MBC1188330.1"/>
    </source>
</evidence>
<keyword evidence="2" id="KW-1003">Cell membrane</keyword>
<dbReference type="EMBL" id="JABBJF010000029">
    <property type="protein sequence ID" value="MBC1188330.1"/>
    <property type="molecule type" value="Genomic_DNA"/>
</dbReference>
<dbReference type="Gene3D" id="3.20.20.450">
    <property type="entry name" value="EAL domain"/>
    <property type="match status" value="1"/>
</dbReference>
<evidence type="ECO:0000259" key="7">
    <source>
        <dbReference type="PROSITE" id="PS50883"/>
    </source>
</evidence>
<keyword evidence="9" id="KW-1185">Reference proteome</keyword>
<feature type="transmembrane region" description="Helical" evidence="6">
    <location>
        <begin position="85"/>
        <end position="107"/>
    </location>
</feature>
<sequence>MTVQRSTPIRKFILALVISLVMIPVSRYISPTAFYDGHSVYLAWLPLSVMIALMMLFGRHAVLPLALGFIATNYWQLHLSPFDSLILLFCQLTAVCISSLILYSILGRRWRHGLAIHHIGLRIFWFGFATPILAKVMMYLVGEVTIVPAVMFSYFNITSVIYAIVDIQGLVCASLIFTKLFYYPIRMCLNTHYARVFWRKNIAGYTGLRGKCFVISWFLALICMLFFLCAPFGERYFAGYLVPIIFIFFAFGISQLSYPLIVMSWTLSAFMLVMYNKNFLHGIQTQYSLSFILSALISFTVCLQYMLQIYHRSKHLKQKWHEQALIDPLTGLPNLRALEDYMKVPGVTSVCCLHIKNLDFLSRHYGMMMRIQCKRSITQVLQPKLDSNEKLFQLPGNELLLVLNGPDTEGRLNHLVDFLLRQDIRWNNTLLTLEYGISWGRVRTQDDNLYHTLGQLSWLAEQAGEESQILQLDNGQVEAFDETGDRVVLLNRIKSALEWGNFVLYAQPIRKPSGEGYYEILSRLVDANGMVMPDKFIPILTQFNLSKRFDMQVLENLFRSLPAFPGQRFSVNLMPYTLMHKESAAEIIALFRRYRVKVQRIIIEITEEQAFSNSDISIQNLNRLREFGCQIAIDDFGTGYANYERLKRLEADIIKIDGAFVRDVLTNPMDAMIIRSICELAEMQDLEVVAEYVETEAQQALLMELGVDYMQGYLIDKPRPLCDIGYQTES</sequence>
<evidence type="ECO:0000256" key="5">
    <source>
        <dbReference type="ARBA" id="ARBA00023136"/>
    </source>
</evidence>
<evidence type="ECO:0000313" key="9">
    <source>
        <dbReference type="Proteomes" id="UP000607331"/>
    </source>
</evidence>
<dbReference type="InterPro" id="IPR007895">
    <property type="entry name" value="MASE1"/>
</dbReference>
<gene>
    <name evidence="8" type="ORF">HII27_21785</name>
</gene>
<dbReference type="Pfam" id="PF00563">
    <property type="entry name" value="EAL"/>
    <property type="match status" value="1"/>
</dbReference>
<dbReference type="SMART" id="SM00267">
    <property type="entry name" value="GGDEF"/>
    <property type="match status" value="1"/>
</dbReference>
<feature type="transmembrane region" description="Helical" evidence="6">
    <location>
        <begin position="41"/>
        <end position="57"/>
    </location>
</feature>
<dbReference type="SUPFAM" id="SSF55073">
    <property type="entry name" value="Nucleotide cyclase"/>
    <property type="match status" value="1"/>
</dbReference>
<dbReference type="Gene3D" id="3.30.70.270">
    <property type="match status" value="1"/>
</dbReference>
<feature type="transmembrane region" description="Helical" evidence="6">
    <location>
        <begin position="287"/>
        <end position="307"/>
    </location>
</feature>
<dbReference type="SMART" id="SM00052">
    <property type="entry name" value="EAL"/>
    <property type="match status" value="1"/>
</dbReference>
<dbReference type="InterPro" id="IPR050706">
    <property type="entry name" value="Cyclic-di-GMP_PDE-like"/>
</dbReference>
<evidence type="ECO:0000256" key="3">
    <source>
        <dbReference type="ARBA" id="ARBA00022692"/>
    </source>
</evidence>
<feature type="transmembrane region" description="Helical" evidence="6">
    <location>
        <begin position="62"/>
        <end position="79"/>
    </location>
</feature>
<keyword evidence="3 6" id="KW-0812">Transmembrane</keyword>
<accession>A0ABR6RZ56</accession>
<dbReference type="Proteomes" id="UP000607331">
    <property type="component" value="Unassembled WGS sequence"/>
</dbReference>
<reference evidence="8 9" key="1">
    <citation type="submission" date="2020-04" db="EMBL/GenBank/DDBJ databases">
        <title>The draft genome of Kluyvera sichuanensis strain SCKS090646.</title>
        <authorList>
            <person name="Wei L."/>
            <person name="Liu L."/>
            <person name="Feng Y."/>
            <person name="Zong Z."/>
        </authorList>
    </citation>
    <scope>NUCLEOTIDE SEQUENCE [LARGE SCALE GENOMIC DNA]</scope>
    <source>
        <strain evidence="8 9">090646</strain>
    </source>
</reference>
<evidence type="ECO:0000256" key="6">
    <source>
        <dbReference type="SAM" id="Phobius"/>
    </source>
</evidence>
<keyword evidence="5 6" id="KW-0472">Membrane</keyword>
<evidence type="ECO:0000256" key="2">
    <source>
        <dbReference type="ARBA" id="ARBA00022475"/>
    </source>
</evidence>
<dbReference type="PROSITE" id="PS50883">
    <property type="entry name" value="EAL"/>
    <property type="match status" value="1"/>
</dbReference>
<dbReference type="SUPFAM" id="SSF141868">
    <property type="entry name" value="EAL domain-like"/>
    <property type="match status" value="1"/>
</dbReference>
<dbReference type="PANTHER" id="PTHR33121">
    <property type="entry name" value="CYCLIC DI-GMP PHOSPHODIESTERASE PDEF"/>
    <property type="match status" value="1"/>
</dbReference>
<dbReference type="InterPro" id="IPR043128">
    <property type="entry name" value="Rev_trsase/Diguanyl_cyclase"/>
</dbReference>
<dbReference type="RefSeq" id="WP_185669500.1">
    <property type="nucleotide sequence ID" value="NZ_JABBJF010000029.1"/>
</dbReference>
<keyword evidence="4 6" id="KW-1133">Transmembrane helix</keyword>
<dbReference type="InterPro" id="IPR000160">
    <property type="entry name" value="GGDEF_dom"/>
</dbReference>
<feature type="domain" description="EAL" evidence="7">
    <location>
        <begin position="486"/>
        <end position="730"/>
    </location>
</feature>
<feature type="transmembrane region" description="Helical" evidence="6">
    <location>
        <begin position="212"/>
        <end position="233"/>
    </location>
</feature>
<feature type="transmembrane region" description="Helical" evidence="6">
    <location>
        <begin position="154"/>
        <end position="177"/>
    </location>
</feature>